<feature type="transmembrane region" description="Helical" evidence="2">
    <location>
        <begin position="41"/>
        <end position="65"/>
    </location>
</feature>
<evidence type="ECO:0000313" key="4">
    <source>
        <dbReference type="Proteomes" id="UP000240883"/>
    </source>
</evidence>
<name>A0A2T2N6D9_CORCC</name>
<evidence type="ECO:0000256" key="2">
    <source>
        <dbReference type="SAM" id="Phobius"/>
    </source>
</evidence>
<accession>A0A2T2N6D9</accession>
<protein>
    <submittedName>
        <fullName evidence="3">Uncharacterized protein</fullName>
    </submittedName>
</protein>
<dbReference type="EMBL" id="KZ678146">
    <property type="protein sequence ID" value="PSN60984.1"/>
    <property type="molecule type" value="Genomic_DNA"/>
</dbReference>
<keyword evidence="4" id="KW-1185">Reference proteome</keyword>
<proteinExistence type="predicted"/>
<feature type="transmembrane region" description="Helical" evidence="2">
    <location>
        <begin position="12"/>
        <end position="29"/>
    </location>
</feature>
<feature type="compositionally biased region" description="Basic residues" evidence="1">
    <location>
        <begin position="157"/>
        <end position="169"/>
    </location>
</feature>
<keyword evidence="2" id="KW-1133">Transmembrane helix</keyword>
<keyword evidence="2" id="KW-0812">Transmembrane</keyword>
<organism evidence="3 4">
    <name type="scientific">Corynespora cassiicola Philippines</name>
    <dbReference type="NCBI Taxonomy" id="1448308"/>
    <lineage>
        <taxon>Eukaryota</taxon>
        <taxon>Fungi</taxon>
        <taxon>Dikarya</taxon>
        <taxon>Ascomycota</taxon>
        <taxon>Pezizomycotina</taxon>
        <taxon>Dothideomycetes</taxon>
        <taxon>Pleosporomycetidae</taxon>
        <taxon>Pleosporales</taxon>
        <taxon>Corynesporascaceae</taxon>
        <taxon>Corynespora</taxon>
    </lineage>
</organism>
<sequence length="365" mass="39903">MSDRKRDGDSWMVGSGVYAGATCCITLSWDEINKMADFASPVLHCCICLLIFGRMLLDAIATAAAPAGGDGGGFEPSVLAIWSALHIYPCIVYVSIHAVRQRQRQPISPPLSVSGNKYIPPPPQHARASSAYPHSHLHPHPHLHPSQNALPLQIPPPKKKATHSGKAKPQHATPRHAASPTPTLSQAKPGQARPYQTKPGTRGGAQDVRKKKHQMTGVGFQGQEQNQGRCQKKKKWVALSVCSSVHPSFLTPTRVARAQPAGHLGAGPKKKKQPHACVTKKTVDPRSKAGKLNGEEGRKKRKAGRGKSKKKKATRLVSQKPEPQSTKAATRKESQHCRLHRRRRRHHLHYGSHLPARTLQGDKPF</sequence>
<feature type="compositionally biased region" description="Basic residues" evidence="1">
    <location>
        <begin position="299"/>
        <end position="314"/>
    </location>
</feature>
<keyword evidence="2" id="KW-0472">Membrane</keyword>
<feature type="transmembrane region" description="Helical" evidence="2">
    <location>
        <begin position="77"/>
        <end position="96"/>
    </location>
</feature>
<evidence type="ECO:0000313" key="3">
    <source>
        <dbReference type="EMBL" id="PSN60984.1"/>
    </source>
</evidence>
<feature type="compositionally biased region" description="Basic residues" evidence="1">
    <location>
        <begin position="337"/>
        <end position="350"/>
    </location>
</feature>
<feature type="region of interest" description="Disordered" evidence="1">
    <location>
        <begin position="107"/>
        <end position="230"/>
    </location>
</feature>
<evidence type="ECO:0000256" key="1">
    <source>
        <dbReference type="SAM" id="MobiDB-lite"/>
    </source>
</evidence>
<dbReference type="AlphaFoldDB" id="A0A2T2N6D9"/>
<reference evidence="3 4" key="1">
    <citation type="journal article" date="2018" name="Front. Microbiol.">
        <title>Genome-Wide Analysis of Corynespora cassiicola Leaf Fall Disease Putative Effectors.</title>
        <authorList>
            <person name="Lopez D."/>
            <person name="Ribeiro S."/>
            <person name="Label P."/>
            <person name="Fumanal B."/>
            <person name="Venisse J.S."/>
            <person name="Kohler A."/>
            <person name="de Oliveira R.R."/>
            <person name="Labutti K."/>
            <person name="Lipzen A."/>
            <person name="Lail K."/>
            <person name="Bauer D."/>
            <person name="Ohm R.A."/>
            <person name="Barry K.W."/>
            <person name="Spatafora J."/>
            <person name="Grigoriev I.V."/>
            <person name="Martin F.M."/>
            <person name="Pujade-Renaud V."/>
        </authorList>
    </citation>
    <scope>NUCLEOTIDE SEQUENCE [LARGE SCALE GENOMIC DNA]</scope>
    <source>
        <strain evidence="3 4">Philippines</strain>
    </source>
</reference>
<feature type="region of interest" description="Disordered" evidence="1">
    <location>
        <begin position="260"/>
        <end position="365"/>
    </location>
</feature>
<feature type="compositionally biased region" description="Basic and acidic residues" evidence="1">
    <location>
        <begin position="281"/>
        <end position="298"/>
    </location>
</feature>
<dbReference type="Proteomes" id="UP000240883">
    <property type="component" value="Unassembled WGS sequence"/>
</dbReference>
<gene>
    <name evidence="3" type="ORF">BS50DRAFT_161784</name>
</gene>